<evidence type="ECO:0000313" key="4">
    <source>
        <dbReference type="Proteomes" id="UP000585272"/>
    </source>
</evidence>
<dbReference type="SMART" id="SM01118">
    <property type="entry name" value="CYTH"/>
    <property type="match status" value="1"/>
</dbReference>
<gene>
    <name evidence="3" type="ORF">BDZ31_002188</name>
</gene>
<accession>A0A840ICX9</accession>
<name>A0A840ICX9_9ACTN</name>
<dbReference type="CDD" id="cd07761">
    <property type="entry name" value="CYTH-like_CthTTM-like"/>
    <property type="match status" value="1"/>
</dbReference>
<dbReference type="PIRSF" id="PIRSF016487">
    <property type="entry name" value="CYTH_UCP016487"/>
    <property type="match status" value="1"/>
</dbReference>
<dbReference type="InterPro" id="IPR012042">
    <property type="entry name" value="NeuTTM/CthTTM-like"/>
</dbReference>
<keyword evidence="4" id="KW-1185">Reference proteome</keyword>
<dbReference type="RefSeq" id="WP_183341902.1">
    <property type="nucleotide sequence ID" value="NZ_JACHNU010000002.1"/>
</dbReference>
<dbReference type="Proteomes" id="UP000585272">
    <property type="component" value="Unassembled WGS sequence"/>
</dbReference>
<evidence type="ECO:0000256" key="1">
    <source>
        <dbReference type="PIRSR" id="PIRSR016487-1"/>
    </source>
</evidence>
<comment type="caution">
    <text evidence="3">The sequence shown here is derived from an EMBL/GenBank/DDBJ whole genome shotgun (WGS) entry which is preliminary data.</text>
</comment>
<dbReference type="PROSITE" id="PS51707">
    <property type="entry name" value="CYTH"/>
    <property type="match status" value="1"/>
</dbReference>
<feature type="domain" description="CYTH" evidence="2">
    <location>
        <begin position="2"/>
        <end position="150"/>
    </location>
</feature>
<proteinExistence type="predicted"/>
<dbReference type="AlphaFoldDB" id="A0A840ICX9"/>
<feature type="active site" description="Proton acceptor" evidence="1">
    <location>
        <position position="30"/>
    </location>
</feature>
<reference evidence="3 4" key="1">
    <citation type="submission" date="2020-08" db="EMBL/GenBank/DDBJ databases">
        <title>Genomic Encyclopedia of Archaeal and Bacterial Type Strains, Phase II (KMG-II): from individual species to whole genera.</title>
        <authorList>
            <person name="Goeker M."/>
        </authorList>
    </citation>
    <scope>NUCLEOTIDE SEQUENCE [LARGE SCALE GENOMIC DNA]</scope>
    <source>
        <strain evidence="3 4">DSM 23288</strain>
    </source>
</reference>
<dbReference type="SUPFAM" id="SSF55154">
    <property type="entry name" value="CYTH-like phosphatases"/>
    <property type="match status" value="1"/>
</dbReference>
<sequence>MAAEIERKFLLDAPPQGVEEHPSEAIAQGYLALDGDVEVRVRRAGERALLTVKAGGGRRRVEEEVEIGRERFEALWPLTAGRRIVKRRYRVPAADGLVFEVDLYEEELAGLVVAEVEFPDDAAANAFTTPDWLGREVTDDPRWKNQALALHGRPD</sequence>
<dbReference type="PANTHER" id="PTHR40114">
    <property type="entry name" value="SLR0698 PROTEIN"/>
    <property type="match status" value="1"/>
</dbReference>
<protein>
    <submittedName>
        <fullName evidence="3">CYTH domain-containing protein</fullName>
    </submittedName>
</protein>
<evidence type="ECO:0000313" key="3">
    <source>
        <dbReference type="EMBL" id="MBB4662602.1"/>
    </source>
</evidence>
<organism evidence="3 4">
    <name type="scientific">Conexibacter arvalis</name>
    <dbReference type="NCBI Taxonomy" id="912552"/>
    <lineage>
        <taxon>Bacteria</taxon>
        <taxon>Bacillati</taxon>
        <taxon>Actinomycetota</taxon>
        <taxon>Thermoleophilia</taxon>
        <taxon>Solirubrobacterales</taxon>
        <taxon>Conexibacteraceae</taxon>
        <taxon>Conexibacter</taxon>
    </lineage>
</organism>
<dbReference type="InterPro" id="IPR023577">
    <property type="entry name" value="CYTH_domain"/>
</dbReference>
<evidence type="ECO:0000259" key="2">
    <source>
        <dbReference type="PROSITE" id="PS51707"/>
    </source>
</evidence>
<dbReference type="Pfam" id="PF01928">
    <property type="entry name" value="CYTH"/>
    <property type="match status" value="1"/>
</dbReference>
<dbReference type="EMBL" id="JACHNU010000002">
    <property type="protein sequence ID" value="MBB4662602.1"/>
    <property type="molecule type" value="Genomic_DNA"/>
</dbReference>
<dbReference type="PANTHER" id="PTHR40114:SF1">
    <property type="entry name" value="SLR0698 PROTEIN"/>
    <property type="match status" value="1"/>
</dbReference>
<dbReference type="Gene3D" id="2.40.320.10">
    <property type="entry name" value="Hypothetical Protein Pfu-838710-001"/>
    <property type="match status" value="1"/>
</dbReference>
<dbReference type="InterPro" id="IPR033469">
    <property type="entry name" value="CYTH-like_dom_sf"/>
</dbReference>